<name>A0ABT9Q618_9ACTN</name>
<comment type="caution">
    <text evidence="2">The sequence shown here is derived from an EMBL/GenBank/DDBJ whole genome shotgun (WGS) entry which is preliminary data.</text>
</comment>
<dbReference type="PROSITE" id="PS51257">
    <property type="entry name" value="PROKAR_LIPOPROTEIN"/>
    <property type="match status" value="1"/>
</dbReference>
<dbReference type="Proteomes" id="UP001225356">
    <property type="component" value="Unassembled WGS sequence"/>
</dbReference>
<keyword evidence="1" id="KW-0732">Signal</keyword>
<accession>A0ABT9Q618</accession>
<evidence type="ECO:0000256" key="1">
    <source>
        <dbReference type="SAM" id="SignalP"/>
    </source>
</evidence>
<evidence type="ECO:0008006" key="4">
    <source>
        <dbReference type="Google" id="ProtNLM"/>
    </source>
</evidence>
<feature type="signal peptide" evidence="1">
    <location>
        <begin position="1"/>
        <end position="28"/>
    </location>
</feature>
<protein>
    <recommendedName>
        <fullName evidence="4">DUF642 domain-containing protein</fullName>
    </recommendedName>
</protein>
<dbReference type="EMBL" id="JAUSQU010000001">
    <property type="protein sequence ID" value="MDP9842189.1"/>
    <property type="molecule type" value="Genomic_DNA"/>
</dbReference>
<dbReference type="RefSeq" id="WP_307556135.1">
    <property type="nucleotide sequence ID" value="NZ_JAUSQU010000001.1"/>
</dbReference>
<keyword evidence="3" id="KW-1185">Reference proteome</keyword>
<organism evidence="2 3">
    <name type="scientific">Streptosporangium lutulentum</name>
    <dbReference type="NCBI Taxonomy" id="1461250"/>
    <lineage>
        <taxon>Bacteria</taxon>
        <taxon>Bacillati</taxon>
        <taxon>Actinomycetota</taxon>
        <taxon>Actinomycetes</taxon>
        <taxon>Streptosporangiales</taxon>
        <taxon>Streptosporangiaceae</taxon>
        <taxon>Streptosporangium</taxon>
    </lineage>
</organism>
<gene>
    <name evidence="2" type="ORF">J2853_001400</name>
</gene>
<evidence type="ECO:0000313" key="2">
    <source>
        <dbReference type="EMBL" id="MDP9842189.1"/>
    </source>
</evidence>
<reference evidence="2 3" key="1">
    <citation type="submission" date="2023-07" db="EMBL/GenBank/DDBJ databases">
        <title>Sequencing the genomes of 1000 actinobacteria strains.</title>
        <authorList>
            <person name="Klenk H.-P."/>
        </authorList>
    </citation>
    <scope>NUCLEOTIDE SEQUENCE [LARGE SCALE GENOMIC DNA]</scope>
    <source>
        <strain evidence="2 3">DSM 46740</strain>
    </source>
</reference>
<proteinExistence type="predicted"/>
<feature type="chain" id="PRO_5046470542" description="DUF642 domain-containing protein" evidence="1">
    <location>
        <begin position="29"/>
        <end position="195"/>
    </location>
</feature>
<evidence type="ECO:0000313" key="3">
    <source>
        <dbReference type="Proteomes" id="UP001225356"/>
    </source>
</evidence>
<sequence>MRRTFRMLAPMMAITLGCAVFLHGPASASTSAGAARGNASEEPASEEVSIVHVTTTDPLGSLQATSRITFDNGTPVDGWTTIALYPNGSYNFSGHLHASGATSHNVRVVWVVSPLDGTPAFSFTKEGRVHGTFDSGSRDFDFNVSEINPALSAAWPELSEGWKWSRRASTGLSFAHIVDAAKDALKIAGSIIPLM</sequence>